<organism evidence="2 3">
    <name type="scientific">Mollisia scopiformis</name>
    <name type="common">Conifer needle endophyte fungus</name>
    <name type="synonym">Phialocephala scopiformis</name>
    <dbReference type="NCBI Taxonomy" id="149040"/>
    <lineage>
        <taxon>Eukaryota</taxon>
        <taxon>Fungi</taxon>
        <taxon>Dikarya</taxon>
        <taxon>Ascomycota</taxon>
        <taxon>Pezizomycotina</taxon>
        <taxon>Leotiomycetes</taxon>
        <taxon>Helotiales</taxon>
        <taxon>Mollisiaceae</taxon>
        <taxon>Mollisia</taxon>
    </lineage>
</organism>
<dbReference type="OrthoDB" id="59699at2759"/>
<dbReference type="PANTHER" id="PTHR33840:SF1">
    <property type="entry name" value="TLE1 PHOSPHOLIPASE DOMAIN-CONTAINING PROTEIN"/>
    <property type="match status" value="1"/>
</dbReference>
<dbReference type="Proteomes" id="UP000070700">
    <property type="component" value="Unassembled WGS sequence"/>
</dbReference>
<dbReference type="EMBL" id="KQ947404">
    <property type="protein sequence ID" value="KUJ24005.1"/>
    <property type="molecule type" value="Genomic_DNA"/>
</dbReference>
<accession>A0A194XUL0</accession>
<dbReference type="PANTHER" id="PTHR33840">
    <property type="match status" value="1"/>
</dbReference>
<dbReference type="InterPro" id="IPR018712">
    <property type="entry name" value="Tle1-like_cat"/>
</dbReference>
<dbReference type="GeneID" id="28828841"/>
<dbReference type="InParanoid" id="A0A194XUL0"/>
<evidence type="ECO:0000313" key="2">
    <source>
        <dbReference type="EMBL" id="KUJ24005.1"/>
    </source>
</evidence>
<evidence type="ECO:0000313" key="3">
    <source>
        <dbReference type="Proteomes" id="UP000070700"/>
    </source>
</evidence>
<name>A0A194XUL0_MOLSC</name>
<dbReference type="KEGG" id="psco:LY89DRAFT_727055"/>
<feature type="domain" description="T6SS Phospholipase effector Tle1-like catalytic" evidence="1">
    <location>
        <begin position="95"/>
        <end position="188"/>
    </location>
</feature>
<reference evidence="2 3" key="1">
    <citation type="submission" date="2015-10" db="EMBL/GenBank/DDBJ databases">
        <title>Full genome of DAOMC 229536 Phialocephala scopiformis, a fungal endophyte of spruce producing the potent anti-insectan compound rugulosin.</title>
        <authorList>
            <consortium name="DOE Joint Genome Institute"/>
            <person name="Walker A.K."/>
            <person name="Frasz S.L."/>
            <person name="Seifert K.A."/>
            <person name="Miller J.D."/>
            <person name="Mondo S.J."/>
            <person name="Labutti K."/>
            <person name="Lipzen A."/>
            <person name="Dockter R."/>
            <person name="Kennedy M."/>
            <person name="Grigoriev I.V."/>
            <person name="Spatafora J.W."/>
        </authorList>
    </citation>
    <scope>NUCLEOTIDE SEQUENCE [LARGE SCALE GENOMIC DNA]</scope>
    <source>
        <strain evidence="2 3">CBS 120377</strain>
    </source>
</reference>
<keyword evidence="3" id="KW-1185">Reference proteome</keyword>
<gene>
    <name evidence="2" type="ORF">LY89DRAFT_727055</name>
</gene>
<sequence>MSNIPLTTATTQSNPTRTWVVGVLSSRKTVVSEFVRLISEHENVFEIPVNGVGSDVNWVDWIVGGVGSWGTLQNVITAFSTNHLPLVICLREIGNISRHYIAGDRIIVSGYSRGAWAARYLAMLIDMIGLPKDGDEALFHRLYKACDNATILDESVAARLMEGYDCWQDVKINALCCFDTVGSFGLPLTGLAEPLAYLT</sequence>
<protein>
    <recommendedName>
        <fullName evidence="1">T6SS Phospholipase effector Tle1-like catalytic domain-containing protein</fullName>
    </recommendedName>
</protein>
<dbReference type="Pfam" id="PF09994">
    <property type="entry name" value="T6SS_Tle1-like_cat"/>
    <property type="match status" value="1"/>
</dbReference>
<evidence type="ECO:0000259" key="1">
    <source>
        <dbReference type="Pfam" id="PF09994"/>
    </source>
</evidence>
<dbReference type="RefSeq" id="XP_018078360.1">
    <property type="nucleotide sequence ID" value="XM_018219115.1"/>
</dbReference>
<dbReference type="AlphaFoldDB" id="A0A194XUL0"/>
<proteinExistence type="predicted"/>